<sequence length="130" mass="13192">MRITVVLLAILMLVQAALAGGFLGGHYDMLAVHGLVGRVLTVVALLTAVAAFFVRRSGGPAPVFPVSVVLVVALVGQIALGEMHSVPGHVLLGVILVGATAVLTQRVMTTPLPAQADATPGGTVEPEPSK</sequence>
<reference evidence="2" key="1">
    <citation type="submission" date="2022-10" db="EMBL/GenBank/DDBJ databases">
        <title>The complete genomes of actinobacterial strains from the NBC collection.</title>
        <authorList>
            <person name="Joergensen T.S."/>
            <person name="Alvarez Arevalo M."/>
            <person name="Sterndorff E.B."/>
            <person name="Faurdal D."/>
            <person name="Vuksanovic O."/>
            <person name="Mourched A.-S."/>
            <person name="Charusanti P."/>
            <person name="Shaw S."/>
            <person name="Blin K."/>
            <person name="Weber T."/>
        </authorList>
    </citation>
    <scope>NUCLEOTIDE SEQUENCE</scope>
    <source>
        <strain evidence="2">NBC_00008</strain>
        <plasmid evidence="2">unnamed2</plasmid>
    </source>
</reference>
<evidence type="ECO:0000313" key="2">
    <source>
        <dbReference type="EMBL" id="WTW74254.1"/>
    </source>
</evidence>
<feature type="transmembrane region" description="Helical" evidence="1">
    <location>
        <begin position="35"/>
        <end position="54"/>
    </location>
</feature>
<keyword evidence="1" id="KW-1133">Transmembrane helix</keyword>
<dbReference type="AlphaFoldDB" id="A0AAU2W2P5"/>
<feature type="transmembrane region" description="Helical" evidence="1">
    <location>
        <begin position="61"/>
        <end position="80"/>
    </location>
</feature>
<gene>
    <name evidence="2" type="ORF">OG398_38945</name>
</gene>
<organism evidence="2">
    <name type="scientific">Streptomyces sp. NBC_00008</name>
    <dbReference type="NCBI Taxonomy" id="2903610"/>
    <lineage>
        <taxon>Bacteria</taxon>
        <taxon>Bacillati</taxon>
        <taxon>Actinomycetota</taxon>
        <taxon>Actinomycetes</taxon>
        <taxon>Kitasatosporales</taxon>
        <taxon>Streptomycetaceae</taxon>
        <taxon>Streptomyces</taxon>
    </lineage>
</organism>
<evidence type="ECO:0008006" key="3">
    <source>
        <dbReference type="Google" id="ProtNLM"/>
    </source>
</evidence>
<keyword evidence="1" id="KW-0812">Transmembrane</keyword>
<keyword evidence="2" id="KW-0614">Plasmid</keyword>
<evidence type="ECO:0000256" key="1">
    <source>
        <dbReference type="SAM" id="Phobius"/>
    </source>
</evidence>
<dbReference type="EMBL" id="CP108315">
    <property type="protein sequence ID" value="WTW74254.1"/>
    <property type="molecule type" value="Genomic_DNA"/>
</dbReference>
<keyword evidence="1" id="KW-0472">Membrane</keyword>
<proteinExistence type="predicted"/>
<accession>A0AAU2W2P5</accession>
<name>A0AAU2W2P5_9ACTN</name>
<protein>
    <recommendedName>
        <fullName evidence="3">Integral membrane protein</fullName>
    </recommendedName>
</protein>
<geneLocation type="plasmid" evidence="2">
    <name>unnamed2</name>
</geneLocation>
<feature type="transmembrane region" description="Helical" evidence="1">
    <location>
        <begin position="86"/>
        <end position="104"/>
    </location>
</feature>